<reference evidence="2" key="1">
    <citation type="submission" date="2020-09" db="EMBL/GenBank/DDBJ databases">
        <title>Draft Genome Sequence of Paenibacillus sp. WST5.</title>
        <authorList>
            <person name="Bao Z."/>
        </authorList>
    </citation>
    <scope>NUCLEOTIDE SEQUENCE</scope>
    <source>
        <strain evidence="2">WST5</strain>
    </source>
</reference>
<sequence length="53" mass="6197">MNYILVKMGIQTFKDGLFWLITLVNIVASYFLVAVIDYLLKKRQFGMTNNKHS</sequence>
<dbReference type="AlphaFoldDB" id="A0A926QIG6"/>
<feature type="transmembrane region" description="Helical" evidence="1">
    <location>
        <begin position="17"/>
        <end position="40"/>
    </location>
</feature>
<gene>
    <name evidence="2" type="ORF">ICC18_10200</name>
</gene>
<organism evidence="2 3">
    <name type="scientific">Paenibacillus sedimenti</name>
    <dbReference type="NCBI Taxonomy" id="2770274"/>
    <lineage>
        <taxon>Bacteria</taxon>
        <taxon>Bacillati</taxon>
        <taxon>Bacillota</taxon>
        <taxon>Bacilli</taxon>
        <taxon>Bacillales</taxon>
        <taxon>Paenibacillaceae</taxon>
        <taxon>Paenibacillus</taxon>
    </lineage>
</organism>
<evidence type="ECO:0000256" key="1">
    <source>
        <dbReference type="SAM" id="Phobius"/>
    </source>
</evidence>
<proteinExistence type="predicted"/>
<protein>
    <submittedName>
        <fullName evidence="2">Uncharacterized protein</fullName>
    </submittedName>
</protein>
<evidence type="ECO:0000313" key="3">
    <source>
        <dbReference type="Proteomes" id="UP000650466"/>
    </source>
</evidence>
<keyword evidence="1" id="KW-0812">Transmembrane</keyword>
<dbReference type="Proteomes" id="UP000650466">
    <property type="component" value="Unassembled WGS sequence"/>
</dbReference>
<evidence type="ECO:0000313" key="2">
    <source>
        <dbReference type="EMBL" id="MBD0380485.1"/>
    </source>
</evidence>
<keyword evidence="1" id="KW-1133">Transmembrane helix</keyword>
<name>A0A926QIG6_9BACL</name>
<accession>A0A926QIG6</accession>
<keyword evidence="3" id="KW-1185">Reference proteome</keyword>
<comment type="caution">
    <text evidence="2">The sequence shown here is derived from an EMBL/GenBank/DDBJ whole genome shotgun (WGS) entry which is preliminary data.</text>
</comment>
<dbReference type="EMBL" id="JACVVD010000003">
    <property type="protein sequence ID" value="MBD0380485.1"/>
    <property type="molecule type" value="Genomic_DNA"/>
</dbReference>
<keyword evidence="1" id="KW-0472">Membrane</keyword>